<dbReference type="PANTHER" id="PTHR10799">
    <property type="entry name" value="SNF2/RAD54 HELICASE FAMILY"/>
    <property type="match status" value="1"/>
</dbReference>
<dbReference type="InterPro" id="IPR027417">
    <property type="entry name" value="P-loop_NTPase"/>
</dbReference>
<keyword evidence="8" id="KW-0156">Chromatin regulator</keyword>
<comment type="function">
    <text evidence="11">DNA helicase that possesses intrinsic ATP-dependent nucleosome-remodeling activity and is both required for DNA repair and heterochromatin organization. Promotes DNA end resection of double-strand breaks (DSBs) following DNA damage: probably acts by weakening histone DNA interactions in nucleosomes flanking DSBs.</text>
</comment>
<evidence type="ECO:0000256" key="3">
    <source>
        <dbReference type="ARBA" id="ARBA00012551"/>
    </source>
</evidence>
<keyword evidence="10" id="KW-0539">Nucleus</keyword>
<dbReference type="Gene3D" id="3.40.50.10810">
    <property type="entry name" value="Tandem AAA-ATPase domain"/>
    <property type="match status" value="1"/>
</dbReference>
<dbReference type="InterPro" id="IPR014001">
    <property type="entry name" value="Helicase_ATP-bd"/>
</dbReference>
<dbReference type="SUPFAM" id="SSF52540">
    <property type="entry name" value="P-loop containing nucleoside triphosphate hydrolases"/>
    <property type="match status" value="2"/>
</dbReference>
<dbReference type="GO" id="GO:0006325">
    <property type="term" value="P:chromatin organization"/>
    <property type="evidence" value="ECO:0007669"/>
    <property type="project" value="UniProtKB-KW"/>
</dbReference>
<dbReference type="AlphaFoldDB" id="A0A836GFP1"/>
<evidence type="ECO:0000313" key="17">
    <source>
        <dbReference type="EMBL" id="KAG5340997.1"/>
    </source>
</evidence>
<evidence type="ECO:0000256" key="1">
    <source>
        <dbReference type="ARBA" id="ARBA00004123"/>
    </source>
</evidence>
<proteinExistence type="inferred from homology"/>
<keyword evidence="13" id="KW-0175">Coiled coil</keyword>
<comment type="subcellular location">
    <subcellularLocation>
        <location evidence="1">Nucleus</location>
    </subcellularLocation>
</comment>
<evidence type="ECO:0000256" key="7">
    <source>
        <dbReference type="ARBA" id="ARBA00022840"/>
    </source>
</evidence>
<keyword evidence="5" id="KW-0378">Hydrolase</keyword>
<dbReference type="GO" id="GO:0003678">
    <property type="term" value="F:DNA helicase activity"/>
    <property type="evidence" value="ECO:0007669"/>
    <property type="project" value="UniProtKB-EC"/>
</dbReference>
<feature type="coiled-coil region" evidence="13">
    <location>
        <begin position="98"/>
        <end position="125"/>
    </location>
</feature>
<dbReference type="SMART" id="SM00487">
    <property type="entry name" value="DEXDc"/>
    <property type="match status" value="1"/>
</dbReference>
<feature type="domain" description="Helicase ATP-binding" evidence="15">
    <location>
        <begin position="272"/>
        <end position="445"/>
    </location>
</feature>
<dbReference type="CDD" id="cd14279">
    <property type="entry name" value="CUE"/>
    <property type="match status" value="1"/>
</dbReference>
<keyword evidence="9" id="KW-0238">DNA-binding</keyword>
<dbReference type="InterPro" id="IPR038718">
    <property type="entry name" value="SNF2-like_sf"/>
</dbReference>
<name>A0A836GFP1_9HYME</name>
<sequence>MSESNSPKTDTSSSSLLRQFRFQKKQTKAMNLSDEDSNLVSPDIQIRRKPVNRIEDSDSDVGSPVKLSSDCNAKGKEKLKYLTTLYPQNDATHIQEVLKSTNWNVEEAEETLKKHRKRSLKASAKNSKVKRRKLNEDEDIDIDSDEGDYKDKVFNSDEDSDIEISNELTGDKKAVLEFMQNAIFTELLLMSQCSSKKAQAIIDARPFEDWRDLVLLSTRHAIEHLMKKCFRLSINMEKAVAAGASSITQQPKALSSNLTLAPYQIVGLNWLAILHAQNVNGILADEMGLGKTIQVIAFLTYLKEAELLDEKDGPHLIVVPSSTMENWMDELERWSPSLKVVQYYGSQEERKEMRMGWRNGDLDDVDVLLTTYSLICSTPEERRLFRVMPLNYVVFDEAHMLKNMSSVRYENLVRINAKRRILLTGTPLQNNLLELMSLLIFVMPSLFAGKQADLKSLFSKNPKAPSDKKNGEQPMFEREQVKNAKEIMRPFVLRRLKVEVLRDLPYKKDEIIRCTLIEKQQSMYNKLVAQFSAEASEITDVNGTGMMMQLRKLANHPLLIRDYYDENKLNAIASRLAKEPGYKQKNPEYVFEDLIWTSDYQINQLTRIYKSIAGFGLPQELIPEAGKLKELDKILPQLKTDGHRVLIFSQFTMVLDILEEYLTIRGQTFLRFVIINYYCGCMLSQINSNEFNIEIRLDGSTPVTERQTLINKYTEDPSIFIFLLSTRAGGLGINLTAADTVILHDIDFNPYNDKQAEDRCHRVGQKKPVSIIRLLSEGTIEEGMYEIAQEKLHLEQQITGVITEGKYTTFYLVIVKTLTKCILLTENENADKKSILKLLKMTIGQDVHNKSLSSMKNANKGTDAIENDKKL</sequence>
<evidence type="ECO:0000256" key="9">
    <source>
        <dbReference type="ARBA" id="ARBA00023125"/>
    </source>
</evidence>
<dbReference type="GO" id="GO:0005694">
    <property type="term" value="C:chromosome"/>
    <property type="evidence" value="ECO:0007669"/>
    <property type="project" value="UniProtKB-ARBA"/>
</dbReference>
<feature type="compositionally biased region" description="Low complexity" evidence="14">
    <location>
        <begin position="1"/>
        <end position="15"/>
    </location>
</feature>
<evidence type="ECO:0000256" key="11">
    <source>
        <dbReference type="ARBA" id="ARBA00059294"/>
    </source>
</evidence>
<feature type="non-terminal residue" evidence="17">
    <location>
        <position position="871"/>
    </location>
</feature>
<reference evidence="17 18" key="1">
    <citation type="submission" date="2020-02" db="EMBL/GenBank/DDBJ databases">
        <title>Relaxed selection underlies rapid genomic changes in the transitions from sociality to social parasitism in ants.</title>
        <authorList>
            <person name="Bi X."/>
        </authorList>
    </citation>
    <scope>NUCLEOTIDE SEQUENCE [LARGE SCALE GENOMIC DNA]</scope>
    <source>
        <strain evidence="17">BGI-DK2014b</strain>
        <tissue evidence="17">Whole body</tissue>
    </source>
</reference>
<dbReference type="EC" id="3.6.4.12" evidence="3"/>
<dbReference type="PROSITE" id="PS51194">
    <property type="entry name" value="HELICASE_CTER"/>
    <property type="match status" value="1"/>
</dbReference>
<keyword evidence="18" id="KW-1185">Reference proteome</keyword>
<evidence type="ECO:0000256" key="12">
    <source>
        <dbReference type="ARBA" id="ARBA00069890"/>
    </source>
</evidence>
<accession>A0A836GFP1</accession>
<dbReference type="PROSITE" id="PS51192">
    <property type="entry name" value="HELICASE_ATP_BIND_1"/>
    <property type="match status" value="1"/>
</dbReference>
<evidence type="ECO:0000256" key="14">
    <source>
        <dbReference type="SAM" id="MobiDB-lite"/>
    </source>
</evidence>
<comment type="similarity">
    <text evidence="2">Belongs to the SNF2/RAD54 helicase family.</text>
</comment>
<evidence type="ECO:0000256" key="8">
    <source>
        <dbReference type="ARBA" id="ARBA00022853"/>
    </source>
</evidence>
<keyword evidence="6" id="KW-0347">Helicase</keyword>
<comment type="caution">
    <text evidence="17">The sequence shown here is derived from an EMBL/GenBank/DDBJ whole genome shotgun (WGS) entry which is preliminary data.</text>
</comment>
<dbReference type="GO" id="GO:0016787">
    <property type="term" value="F:hydrolase activity"/>
    <property type="evidence" value="ECO:0007669"/>
    <property type="project" value="UniProtKB-KW"/>
</dbReference>
<feature type="region of interest" description="Disordered" evidence="14">
    <location>
        <begin position="50"/>
        <end position="70"/>
    </location>
</feature>
<evidence type="ECO:0000256" key="4">
    <source>
        <dbReference type="ARBA" id="ARBA00022741"/>
    </source>
</evidence>
<dbReference type="Gene3D" id="3.40.50.300">
    <property type="entry name" value="P-loop containing nucleotide triphosphate hydrolases"/>
    <property type="match status" value="1"/>
</dbReference>
<protein>
    <recommendedName>
        <fullName evidence="12">SWI/SNF-related matrix-associated actin-dependent regulator of chromatin subfamily A containing DEAD/H box 1 homolog</fullName>
        <ecNumber evidence="3">3.6.4.12</ecNumber>
    </recommendedName>
</protein>
<dbReference type="GO" id="GO:0005524">
    <property type="term" value="F:ATP binding"/>
    <property type="evidence" value="ECO:0007669"/>
    <property type="project" value="UniProtKB-KW"/>
</dbReference>
<organism evidence="17 18">
    <name type="scientific">Acromyrmex heyeri</name>
    <dbReference type="NCBI Taxonomy" id="230685"/>
    <lineage>
        <taxon>Eukaryota</taxon>
        <taxon>Metazoa</taxon>
        <taxon>Ecdysozoa</taxon>
        <taxon>Arthropoda</taxon>
        <taxon>Hexapoda</taxon>
        <taxon>Insecta</taxon>
        <taxon>Pterygota</taxon>
        <taxon>Neoptera</taxon>
        <taxon>Endopterygota</taxon>
        <taxon>Hymenoptera</taxon>
        <taxon>Apocrita</taxon>
        <taxon>Aculeata</taxon>
        <taxon>Formicoidea</taxon>
        <taxon>Formicidae</taxon>
        <taxon>Myrmicinae</taxon>
        <taxon>Acromyrmex</taxon>
    </lineage>
</organism>
<feature type="non-terminal residue" evidence="17">
    <location>
        <position position="1"/>
    </location>
</feature>
<gene>
    <name evidence="17" type="primary">Etl1</name>
    <name evidence="17" type="ORF">G6Z77_0009396</name>
</gene>
<dbReference type="SMART" id="SM00490">
    <property type="entry name" value="HELICc"/>
    <property type="match status" value="1"/>
</dbReference>
<evidence type="ECO:0000313" key="18">
    <source>
        <dbReference type="Proteomes" id="UP000670152"/>
    </source>
</evidence>
<dbReference type="OrthoDB" id="448448at2759"/>
<dbReference type="CDD" id="cd18793">
    <property type="entry name" value="SF2_C_SNF"/>
    <property type="match status" value="1"/>
</dbReference>
<evidence type="ECO:0000256" key="2">
    <source>
        <dbReference type="ARBA" id="ARBA00007025"/>
    </source>
</evidence>
<evidence type="ECO:0000256" key="5">
    <source>
        <dbReference type="ARBA" id="ARBA00022801"/>
    </source>
</evidence>
<keyword evidence="4" id="KW-0547">Nucleotide-binding</keyword>
<evidence type="ECO:0000259" key="15">
    <source>
        <dbReference type="PROSITE" id="PS51192"/>
    </source>
</evidence>
<dbReference type="InterPro" id="IPR049730">
    <property type="entry name" value="SNF2/RAD54-like_C"/>
</dbReference>
<feature type="region of interest" description="Disordered" evidence="14">
    <location>
        <begin position="1"/>
        <end position="20"/>
    </location>
</feature>
<feature type="region of interest" description="Disordered" evidence="14">
    <location>
        <begin position="852"/>
        <end position="871"/>
    </location>
</feature>
<evidence type="ECO:0000256" key="13">
    <source>
        <dbReference type="SAM" id="Coils"/>
    </source>
</evidence>
<dbReference type="EMBL" id="JAANIB010002320">
    <property type="protein sequence ID" value="KAG5340997.1"/>
    <property type="molecule type" value="Genomic_DNA"/>
</dbReference>
<dbReference type="GO" id="GO:0005634">
    <property type="term" value="C:nucleus"/>
    <property type="evidence" value="ECO:0007669"/>
    <property type="project" value="UniProtKB-SubCell"/>
</dbReference>
<dbReference type="Pfam" id="PF00271">
    <property type="entry name" value="Helicase_C"/>
    <property type="match status" value="1"/>
</dbReference>
<dbReference type="Proteomes" id="UP000670152">
    <property type="component" value="Unassembled WGS sequence"/>
</dbReference>
<dbReference type="FunFam" id="3.40.50.10810:FF:000014">
    <property type="entry name" value="SWI/SNF-related matrix-associated actin-dependent regulator of chromatin subfamily A containing DEAD/H box 1"/>
    <property type="match status" value="1"/>
</dbReference>
<dbReference type="Pfam" id="PF00176">
    <property type="entry name" value="SNF2-rel_dom"/>
    <property type="match status" value="1"/>
</dbReference>
<evidence type="ECO:0000256" key="10">
    <source>
        <dbReference type="ARBA" id="ARBA00023242"/>
    </source>
</evidence>
<evidence type="ECO:0000259" key="16">
    <source>
        <dbReference type="PROSITE" id="PS51194"/>
    </source>
</evidence>
<dbReference type="InterPro" id="IPR001650">
    <property type="entry name" value="Helicase_C-like"/>
</dbReference>
<dbReference type="InterPro" id="IPR000330">
    <property type="entry name" value="SNF2_N"/>
</dbReference>
<dbReference type="GO" id="GO:0003677">
    <property type="term" value="F:DNA binding"/>
    <property type="evidence" value="ECO:0007669"/>
    <property type="project" value="UniProtKB-KW"/>
</dbReference>
<feature type="domain" description="Helicase C-terminal" evidence="16">
    <location>
        <begin position="630"/>
        <end position="806"/>
    </location>
</feature>
<keyword evidence="7" id="KW-0067">ATP-binding</keyword>
<evidence type="ECO:0000256" key="6">
    <source>
        <dbReference type="ARBA" id="ARBA00022806"/>
    </source>
</evidence>